<dbReference type="Gene3D" id="3.30.565.10">
    <property type="entry name" value="Histidine kinase-like ATPase, C-terminal domain"/>
    <property type="match status" value="1"/>
</dbReference>
<organism evidence="13 14">
    <name type="scientific">Sinosporangium album</name>
    <dbReference type="NCBI Taxonomy" id="504805"/>
    <lineage>
        <taxon>Bacteria</taxon>
        <taxon>Bacillati</taxon>
        <taxon>Actinomycetota</taxon>
        <taxon>Actinomycetes</taxon>
        <taxon>Streptosporangiales</taxon>
        <taxon>Streptosporangiaceae</taxon>
        <taxon>Sinosporangium</taxon>
    </lineage>
</organism>
<dbReference type="GO" id="GO:0000155">
    <property type="term" value="F:phosphorelay sensor kinase activity"/>
    <property type="evidence" value="ECO:0007669"/>
    <property type="project" value="InterPro"/>
</dbReference>
<keyword evidence="3" id="KW-0597">Phosphoprotein</keyword>
<evidence type="ECO:0000313" key="14">
    <source>
        <dbReference type="Proteomes" id="UP000198923"/>
    </source>
</evidence>
<dbReference type="PANTHER" id="PTHR24421:SF10">
    <property type="entry name" value="NITRATE_NITRITE SENSOR PROTEIN NARQ"/>
    <property type="match status" value="1"/>
</dbReference>
<keyword evidence="9" id="KW-0812">Transmembrane</keyword>
<evidence type="ECO:0000256" key="6">
    <source>
        <dbReference type="ARBA" id="ARBA00022777"/>
    </source>
</evidence>
<keyword evidence="8" id="KW-0902">Two-component regulatory system</keyword>
<evidence type="ECO:0000259" key="12">
    <source>
        <dbReference type="Pfam" id="PF23539"/>
    </source>
</evidence>
<dbReference type="InterPro" id="IPR011712">
    <property type="entry name" value="Sig_transdc_His_kin_sub3_dim/P"/>
</dbReference>
<evidence type="ECO:0000256" key="9">
    <source>
        <dbReference type="SAM" id="Phobius"/>
    </source>
</evidence>
<proteinExistence type="predicted"/>
<dbReference type="CDD" id="cd16917">
    <property type="entry name" value="HATPase_UhpB-NarQ-NarX-like"/>
    <property type="match status" value="1"/>
</dbReference>
<dbReference type="EC" id="2.7.13.3" evidence="2"/>
<dbReference type="InterPro" id="IPR050482">
    <property type="entry name" value="Sensor_HK_TwoCompSys"/>
</dbReference>
<dbReference type="STRING" id="504805.SAMN05421505_14245"/>
<comment type="catalytic activity">
    <reaction evidence="1">
        <text>ATP + protein L-histidine = ADP + protein N-phospho-L-histidine.</text>
        <dbReference type="EC" id="2.7.13.3"/>
    </reaction>
</comment>
<dbReference type="Pfam" id="PF02518">
    <property type="entry name" value="HATPase_c"/>
    <property type="match status" value="1"/>
</dbReference>
<dbReference type="Pfam" id="PF23539">
    <property type="entry name" value="DUF7134"/>
    <property type="match status" value="1"/>
</dbReference>
<evidence type="ECO:0000259" key="10">
    <source>
        <dbReference type="Pfam" id="PF02518"/>
    </source>
</evidence>
<dbReference type="GO" id="GO:0016020">
    <property type="term" value="C:membrane"/>
    <property type="evidence" value="ECO:0007669"/>
    <property type="project" value="InterPro"/>
</dbReference>
<keyword evidence="6 13" id="KW-0418">Kinase</keyword>
<keyword evidence="4" id="KW-0808">Transferase</keyword>
<evidence type="ECO:0000256" key="2">
    <source>
        <dbReference type="ARBA" id="ARBA00012438"/>
    </source>
</evidence>
<dbReference type="InterPro" id="IPR003594">
    <property type="entry name" value="HATPase_dom"/>
</dbReference>
<feature type="domain" description="Signal transduction histidine kinase subgroup 3 dimerisation and phosphoacceptor" evidence="11">
    <location>
        <begin position="202"/>
        <end position="270"/>
    </location>
</feature>
<dbReference type="InterPro" id="IPR036890">
    <property type="entry name" value="HATPase_C_sf"/>
</dbReference>
<keyword evidence="5" id="KW-0547">Nucleotide-binding</keyword>
<evidence type="ECO:0000256" key="8">
    <source>
        <dbReference type="ARBA" id="ARBA00023012"/>
    </source>
</evidence>
<dbReference type="GO" id="GO:0046983">
    <property type="term" value="F:protein dimerization activity"/>
    <property type="evidence" value="ECO:0007669"/>
    <property type="project" value="InterPro"/>
</dbReference>
<evidence type="ECO:0000256" key="1">
    <source>
        <dbReference type="ARBA" id="ARBA00000085"/>
    </source>
</evidence>
<evidence type="ECO:0000256" key="7">
    <source>
        <dbReference type="ARBA" id="ARBA00022840"/>
    </source>
</evidence>
<sequence length="409" mass="43052">MIRMTSMTRKPCYSLRSDAALAFGLAGAAVVFELGQAVFLEGDTASTVVAVSCAVAMNAPITWRRSCPAAALTVVGLGYLGVVGLSRLGYYPSPFVSVLSVCVITFSVIAEGSARLRAAAIVFIIGFIVLESAVVMLQTDALPAEPTIFLAQALMLCVTIALVVAAGDAVRQRHLLAAAHAQRADQAERLRELDARAAADDERLRLARDLHDVVASRLSAAAMRINAAEHVHGHGGSRTAYAAETLTEVGKEIGEALQELRGMLGVIRAEQDGSDDMASPSISDVHDLADQARREGTEVAVVVSGHPRPLPRSVDLAAYRILREALTNVAKHARPSRATVRLDYGDECLGVRVDDFGDAPRSPRAARRGYGITGMRERANLCGGSALAGPRPGGGWTVVASLPISGGAR</sequence>
<dbReference type="Proteomes" id="UP000198923">
    <property type="component" value="Unassembled WGS sequence"/>
</dbReference>
<evidence type="ECO:0000313" key="13">
    <source>
        <dbReference type="EMBL" id="SDI29035.1"/>
    </source>
</evidence>
<feature type="domain" description="DUF7134" evidence="12">
    <location>
        <begin position="17"/>
        <end position="174"/>
    </location>
</feature>
<feature type="transmembrane region" description="Helical" evidence="9">
    <location>
        <begin position="149"/>
        <end position="170"/>
    </location>
</feature>
<dbReference type="Gene3D" id="1.20.5.1930">
    <property type="match status" value="1"/>
</dbReference>
<dbReference type="PANTHER" id="PTHR24421">
    <property type="entry name" value="NITRATE/NITRITE SENSOR PROTEIN NARX-RELATED"/>
    <property type="match status" value="1"/>
</dbReference>
<evidence type="ECO:0000256" key="5">
    <source>
        <dbReference type="ARBA" id="ARBA00022741"/>
    </source>
</evidence>
<dbReference type="InterPro" id="IPR055558">
    <property type="entry name" value="DUF7134"/>
</dbReference>
<accession>A0A1G8JCR1</accession>
<evidence type="ECO:0000256" key="4">
    <source>
        <dbReference type="ARBA" id="ARBA00022679"/>
    </source>
</evidence>
<keyword evidence="14" id="KW-1185">Reference proteome</keyword>
<feature type="domain" description="Histidine kinase/HSP90-like ATPase" evidence="10">
    <location>
        <begin position="317"/>
        <end position="404"/>
    </location>
</feature>
<dbReference type="Pfam" id="PF07730">
    <property type="entry name" value="HisKA_3"/>
    <property type="match status" value="1"/>
</dbReference>
<dbReference type="EMBL" id="FNCN01000042">
    <property type="protein sequence ID" value="SDI29035.1"/>
    <property type="molecule type" value="Genomic_DNA"/>
</dbReference>
<evidence type="ECO:0000259" key="11">
    <source>
        <dbReference type="Pfam" id="PF07730"/>
    </source>
</evidence>
<keyword evidence="9" id="KW-0472">Membrane</keyword>
<dbReference type="SUPFAM" id="SSF55874">
    <property type="entry name" value="ATPase domain of HSP90 chaperone/DNA topoisomerase II/histidine kinase"/>
    <property type="match status" value="1"/>
</dbReference>
<dbReference type="GO" id="GO:0005524">
    <property type="term" value="F:ATP binding"/>
    <property type="evidence" value="ECO:0007669"/>
    <property type="project" value="UniProtKB-KW"/>
</dbReference>
<evidence type="ECO:0000256" key="3">
    <source>
        <dbReference type="ARBA" id="ARBA00022553"/>
    </source>
</evidence>
<feature type="transmembrane region" description="Helical" evidence="9">
    <location>
        <begin position="94"/>
        <end position="111"/>
    </location>
</feature>
<name>A0A1G8JCR1_9ACTN</name>
<gene>
    <name evidence="13" type="ORF">SAMN05421505_14245</name>
</gene>
<keyword evidence="7" id="KW-0067">ATP-binding</keyword>
<dbReference type="AlphaFoldDB" id="A0A1G8JCR1"/>
<protein>
    <recommendedName>
        <fullName evidence="2">histidine kinase</fullName>
        <ecNumber evidence="2">2.7.13.3</ecNumber>
    </recommendedName>
</protein>
<reference evidence="13 14" key="1">
    <citation type="submission" date="2016-10" db="EMBL/GenBank/DDBJ databases">
        <authorList>
            <person name="de Groot N.N."/>
        </authorList>
    </citation>
    <scope>NUCLEOTIDE SEQUENCE [LARGE SCALE GENOMIC DNA]</scope>
    <source>
        <strain evidence="13 14">CPCC 201354</strain>
    </source>
</reference>
<keyword evidence="9" id="KW-1133">Transmembrane helix</keyword>
<feature type="transmembrane region" description="Helical" evidence="9">
    <location>
        <begin position="118"/>
        <end position="137"/>
    </location>
</feature>